<dbReference type="PROSITE" id="PS51257">
    <property type="entry name" value="PROKAR_LIPOPROTEIN"/>
    <property type="match status" value="1"/>
</dbReference>
<evidence type="ECO:0000313" key="4">
    <source>
        <dbReference type="EMBL" id="WOF14147.1"/>
    </source>
</evidence>
<dbReference type="SUPFAM" id="SSF48452">
    <property type="entry name" value="TPR-like"/>
    <property type="match status" value="1"/>
</dbReference>
<dbReference type="InterPro" id="IPR011990">
    <property type="entry name" value="TPR-like_helical_dom_sf"/>
</dbReference>
<gene>
    <name evidence="4" type="ORF">F1644_18625</name>
    <name evidence="3" type="ORF">GGR15_003007</name>
</gene>
<evidence type="ECO:0000313" key="6">
    <source>
        <dbReference type="Proteomes" id="UP001302374"/>
    </source>
</evidence>
<dbReference type="Proteomes" id="UP001302374">
    <property type="component" value="Chromosome"/>
</dbReference>
<evidence type="ECO:0000256" key="1">
    <source>
        <dbReference type="SAM" id="SignalP"/>
    </source>
</evidence>
<dbReference type="Gene3D" id="1.25.40.390">
    <property type="match status" value="1"/>
</dbReference>
<dbReference type="RefSeq" id="WP_147344473.1">
    <property type="nucleotide sequence ID" value="NZ_BMPA01000010.1"/>
</dbReference>
<reference evidence="4 6" key="1">
    <citation type="submission" date="2019-09" db="EMBL/GenBank/DDBJ databases">
        <title>Butyricimonas paravirosa DSM 105722 (=214-4 = JCM 18677 = CCUG 65563).</title>
        <authorList>
            <person name="Le Roy T."/>
            <person name="Cani P.D."/>
        </authorList>
    </citation>
    <scope>NUCLEOTIDE SEQUENCE [LARGE SCALE GENOMIC DNA]</scope>
    <source>
        <strain evidence="4 6">DSM 105722</strain>
    </source>
</reference>
<dbReference type="Proteomes" id="UP000576368">
    <property type="component" value="Unassembled WGS sequence"/>
</dbReference>
<evidence type="ECO:0000259" key="2">
    <source>
        <dbReference type="Pfam" id="PF14322"/>
    </source>
</evidence>
<accession>A0A7X5YDZ6</accession>
<evidence type="ECO:0000313" key="5">
    <source>
        <dbReference type="Proteomes" id="UP000576368"/>
    </source>
</evidence>
<protein>
    <recommendedName>
        <fullName evidence="2">SusD-like N-terminal domain-containing protein</fullName>
    </recommendedName>
</protein>
<proteinExistence type="predicted"/>
<dbReference type="GeneID" id="86893354"/>
<dbReference type="EMBL" id="CP043839">
    <property type="protein sequence ID" value="WOF14147.1"/>
    <property type="molecule type" value="Genomic_DNA"/>
</dbReference>
<reference evidence="3 5" key="2">
    <citation type="submission" date="2020-03" db="EMBL/GenBank/DDBJ databases">
        <title>Genomic Encyclopedia of Type Strains, Phase IV (KMG-IV): sequencing the most valuable type-strain genomes for metagenomic binning, comparative biology and taxonomic classification.</title>
        <authorList>
            <person name="Goeker M."/>
        </authorList>
    </citation>
    <scope>NUCLEOTIDE SEQUENCE [LARGE SCALE GENOMIC DNA]</scope>
    <source>
        <strain evidence="3 5">DSM 105722</strain>
    </source>
</reference>
<sequence>MKKKIYILGLSVLLACSACEDWLTIQPETTVAAETLFKTDVGITQGLNGAYYTAMSIYAPISYFGGSSFVEYMANTYYCDPEMKGDDYYFSIHTYEQSDSQNNVNEWCFTGLYKVIANLNSMLSEMAKNVEKLTPNIYKICRGEAYALRACCHLDILRLYGPVPSAADASKTYVPYVRVNDVEDYTYHTFNQFMDYVQMDLDSAEMFLQTVEPVLTQTFEATNSTSNIWPYRKSRCNYYAVLALQARAALWRGDKEKALRYAKLVKEAKNEDGTSKVRLTTPNDNMSDYTVTDKTHYSEHLFGIKNETYDVNSFSDPFSRKVCYNKEDFIINLYGEDYKNDLRYKNWWNISGKWEWVGDWQTGHSVWVTDGKYYITKYNDFTTNNTSAPHNFPIIRLPEMYFIIMECGTLTEANAAYEEYCNARGITYKPLTEDDRQERVILESIREYVAEGQNFFTYKRNNVKNMYGAITTSSEDQYIMPLPEAEYADVK</sequence>
<keyword evidence="1" id="KW-0732">Signal</keyword>
<dbReference type="EMBL" id="JAATLI010000010">
    <property type="protein sequence ID" value="NJC19375.1"/>
    <property type="molecule type" value="Genomic_DNA"/>
</dbReference>
<dbReference type="InterPro" id="IPR033985">
    <property type="entry name" value="SusD-like_N"/>
</dbReference>
<organism evidence="3 5">
    <name type="scientific">Butyricimonas paravirosa</name>
    <dbReference type="NCBI Taxonomy" id="1472417"/>
    <lineage>
        <taxon>Bacteria</taxon>
        <taxon>Pseudomonadati</taxon>
        <taxon>Bacteroidota</taxon>
        <taxon>Bacteroidia</taxon>
        <taxon>Bacteroidales</taxon>
        <taxon>Odoribacteraceae</taxon>
        <taxon>Butyricimonas</taxon>
    </lineage>
</organism>
<evidence type="ECO:0000313" key="3">
    <source>
        <dbReference type="EMBL" id="NJC19375.1"/>
    </source>
</evidence>
<feature type="domain" description="SusD-like N-terminal" evidence="2">
    <location>
        <begin position="77"/>
        <end position="210"/>
    </location>
</feature>
<feature type="chain" id="PRO_5030762494" description="SusD-like N-terminal domain-containing protein" evidence="1">
    <location>
        <begin position="21"/>
        <end position="491"/>
    </location>
</feature>
<dbReference type="Pfam" id="PF14322">
    <property type="entry name" value="SusD-like_3"/>
    <property type="match status" value="1"/>
</dbReference>
<keyword evidence="6" id="KW-1185">Reference proteome</keyword>
<dbReference type="AlphaFoldDB" id="A0A7X5YDZ6"/>
<name>A0A7X5YDZ6_9BACT</name>
<feature type="signal peptide" evidence="1">
    <location>
        <begin position="1"/>
        <end position="20"/>
    </location>
</feature>